<dbReference type="AlphaFoldDB" id="A0A4S8KK81"/>
<evidence type="ECO:0000313" key="2">
    <source>
        <dbReference type="Proteomes" id="UP000297245"/>
    </source>
</evidence>
<proteinExistence type="predicted"/>
<reference evidence="1 2" key="1">
    <citation type="journal article" date="2019" name="Nat. Ecol. Evol.">
        <title>Megaphylogeny resolves global patterns of mushroom evolution.</title>
        <authorList>
            <person name="Varga T."/>
            <person name="Krizsan K."/>
            <person name="Foldi C."/>
            <person name="Dima B."/>
            <person name="Sanchez-Garcia M."/>
            <person name="Sanchez-Ramirez S."/>
            <person name="Szollosi G.J."/>
            <person name="Szarkandi J.G."/>
            <person name="Papp V."/>
            <person name="Albert L."/>
            <person name="Andreopoulos W."/>
            <person name="Angelini C."/>
            <person name="Antonin V."/>
            <person name="Barry K.W."/>
            <person name="Bougher N.L."/>
            <person name="Buchanan P."/>
            <person name="Buyck B."/>
            <person name="Bense V."/>
            <person name="Catcheside P."/>
            <person name="Chovatia M."/>
            <person name="Cooper J."/>
            <person name="Damon W."/>
            <person name="Desjardin D."/>
            <person name="Finy P."/>
            <person name="Geml J."/>
            <person name="Haridas S."/>
            <person name="Hughes K."/>
            <person name="Justo A."/>
            <person name="Karasinski D."/>
            <person name="Kautmanova I."/>
            <person name="Kiss B."/>
            <person name="Kocsube S."/>
            <person name="Kotiranta H."/>
            <person name="LaButti K.M."/>
            <person name="Lechner B.E."/>
            <person name="Liimatainen K."/>
            <person name="Lipzen A."/>
            <person name="Lukacs Z."/>
            <person name="Mihaltcheva S."/>
            <person name="Morgado L.N."/>
            <person name="Niskanen T."/>
            <person name="Noordeloos M.E."/>
            <person name="Ohm R.A."/>
            <person name="Ortiz-Santana B."/>
            <person name="Ovrebo C."/>
            <person name="Racz N."/>
            <person name="Riley R."/>
            <person name="Savchenko A."/>
            <person name="Shiryaev A."/>
            <person name="Soop K."/>
            <person name="Spirin V."/>
            <person name="Szebenyi C."/>
            <person name="Tomsovsky M."/>
            <person name="Tulloss R.E."/>
            <person name="Uehling J."/>
            <person name="Grigoriev I.V."/>
            <person name="Vagvolgyi C."/>
            <person name="Papp T."/>
            <person name="Martin F.M."/>
            <person name="Miettinen O."/>
            <person name="Hibbett D.S."/>
            <person name="Nagy L.G."/>
        </authorList>
    </citation>
    <scope>NUCLEOTIDE SEQUENCE [LARGE SCALE GENOMIC DNA]</scope>
    <source>
        <strain evidence="1 2">CBS 962.96</strain>
    </source>
</reference>
<name>A0A4S8KK81_DENBC</name>
<sequence>MAREAAAKDKNYDSRHTRERMQVEFTGKFGKPAYDWQLDTAEALLLSLDTVIIAGNMSRDGTEARSRTFTSW</sequence>
<evidence type="ECO:0000313" key="1">
    <source>
        <dbReference type="EMBL" id="THU75528.1"/>
    </source>
</evidence>
<keyword evidence="2" id="KW-1185">Reference proteome</keyword>
<accession>A0A4S8KK81</accession>
<dbReference type="Proteomes" id="UP000297245">
    <property type="component" value="Unassembled WGS sequence"/>
</dbReference>
<dbReference type="EMBL" id="ML181971">
    <property type="protein sequence ID" value="THU75528.1"/>
    <property type="molecule type" value="Genomic_DNA"/>
</dbReference>
<organism evidence="1 2">
    <name type="scientific">Dendrothele bispora (strain CBS 962.96)</name>
    <dbReference type="NCBI Taxonomy" id="1314807"/>
    <lineage>
        <taxon>Eukaryota</taxon>
        <taxon>Fungi</taxon>
        <taxon>Dikarya</taxon>
        <taxon>Basidiomycota</taxon>
        <taxon>Agaricomycotina</taxon>
        <taxon>Agaricomycetes</taxon>
        <taxon>Agaricomycetidae</taxon>
        <taxon>Agaricales</taxon>
        <taxon>Agaricales incertae sedis</taxon>
        <taxon>Dendrothele</taxon>
    </lineage>
</organism>
<gene>
    <name evidence="1" type="ORF">K435DRAFT_880655</name>
</gene>
<protein>
    <submittedName>
        <fullName evidence="1">Uncharacterized protein</fullName>
    </submittedName>
</protein>
<dbReference type="OrthoDB" id="2499463at2759"/>